<dbReference type="PANTHER" id="PTHR30298:SF0">
    <property type="entry name" value="PROTEIN YBFL-RELATED"/>
    <property type="match status" value="1"/>
</dbReference>
<dbReference type="KEGG" id="cep:Cri9333_4235"/>
<dbReference type="AlphaFoldDB" id="K9W0B5"/>
<keyword evidence="1" id="KW-0812">Transmembrane</keyword>
<dbReference type="EMBL" id="CP003620">
    <property type="protein sequence ID" value="AFZ13651.1"/>
    <property type="molecule type" value="Genomic_DNA"/>
</dbReference>
<dbReference type="KEGG" id="cep:Cri9333_3791"/>
<organism evidence="5 9">
    <name type="scientific">Crinalium epipsammum PCC 9333</name>
    <dbReference type="NCBI Taxonomy" id="1173022"/>
    <lineage>
        <taxon>Bacteria</taxon>
        <taxon>Bacillati</taxon>
        <taxon>Cyanobacteriota</taxon>
        <taxon>Cyanophyceae</taxon>
        <taxon>Gomontiellales</taxon>
        <taxon>Gomontiellaceae</taxon>
        <taxon>Crinalium</taxon>
    </lineage>
</organism>
<dbReference type="InterPro" id="IPR002559">
    <property type="entry name" value="Transposase_11"/>
</dbReference>
<dbReference type="PANTHER" id="PTHR30298">
    <property type="entry name" value="H REPEAT-ASSOCIATED PREDICTED TRANSPOSASE"/>
    <property type="match status" value="1"/>
</dbReference>
<dbReference type="InterPro" id="IPR051698">
    <property type="entry name" value="Transposase_11-like"/>
</dbReference>
<feature type="domain" description="Transposase IS4-like" evidence="2">
    <location>
        <begin position="107"/>
        <end position="335"/>
    </location>
</feature>
<dbReference type="KEGG" id="cep:Cri9333_2805"/>
<gene>
    <name evidence="4" type="ORF">Cri9333_0729</name>
    <name evidence="5" type="ORF">Cri9333_2805</name>
    <name evidence="6" type="ORF">Cri9333_3210</name>
    <name evidence="7" type="ORF">Cri9333_3791</name>
    <name evidence="8" type="ORF">Cri9333_4235</name>
</gene>
<dbReference type="GO" id="GO:0004803">
    <property type="term" value="F:transposase activity"/>
    <property type="evidence" value="ECO:0007669"/>
    <property type="project" value="InterPro"/>
</dbReference>
<dbReference type="HOGENOM" id="CLU_046404_0_1_3"/>
<dbReference type="OrthoDB" id="9815086at2"/>
<keyword evidence="1" id="KW-0472">Membrane</keyword>
<protein>
    <submittedName>
        <fullName evidence="5">Transposase IS4 family protein</fullName>
    </submittedName>
</protein>
<dbReference type="GO" id="GO:0003677">
    <property type="term" value="F:DNA binding"/>
    <property type="evidence" value="ECO:0007669"/>
    <property type="project" value="InterPro"/>
</dbReference>
<evidence type="ECO:0000313" key="6">
    <source>
        <dbReference type="EMBL" id="AFZ14043.1"/>
    </source>
</evidence>
<dbReference type="KEGG" id="cep:Cri9333_0729"/>
<dbReference type="InterPro" id="IPR032806">
    <property type="entry name" value="YbfD_N"/>
</dbReference>
<dbReference type="RefSeq" id="WP_015201778.1">
    <property type="nucleotide sequence ID" value="NC_019753.1"/>
</dbReference>
<dbReference type="eggNOG" id="COG5433">
    <property type="taxonomic scope" value="Bacteria"/>
</dbReference>
<keyword evidence="9" id="KW-1185">Reference proteome</keyword>
<evidence type="ECO:0000259" key="2">
    <source>
        <dbReference type="Pfam" id="PF01609"/>
    </source>
</evidence>
<evidence type="ECO:0000313" key="5">
    <source>
        <dbReference type="EMBL" id="AFZ13651.1"/>
    </source>
</evidence>
<feature type="transmembrane region" description="Helical" evidence="1">
    <location>
        <begin position="25"/>
        <end position="43"/>
    </location>
</feature>
<dbReference type="EMBL" id="CP003620">
    <property type="protein sequence ID" value="AFZ15024.1"/>
    <property type="molecule type" value="Genomic_DNA"/>
</dbReference>
<evidence type="ECO:0000313" key="4">
    <source>
        <dbReference type="EMBL" id="AFZ11656.1"/>
    </source>
</evidence>
<dbReference type="EMBL" id="CP003620">
    <property type="protein sequence ID" value="AFZ11656.1"/>
    <property type="molecule type" value="Genomic_DNA"/>
</dbReference>
<dbReference type="EMBL" id="CP003620">
    <property type="protein sequence ID" value="AFZ14043.1"/>
    <property type="molecule type" value="Genomic_DNA"/>
</dbReference>
<evidence type="ECO:0000313" key="8">
    <source>
        <dbReference type="EMBL" id="AFZ15024.1"/>
    </source>
</evidence>
<dbReference type="Pfam" id="PF01609">
    <property type="entry name" value="DDE_Tnp_1"/>
    <property type="match status" value="1"/>
</dbReference>
<dbReference type="Proteomes" id="UP000010472">
    <property type="component" value="Chromosome"/>
</dbReference>
<reference evidence="5 9" key="1">
    <citation type="submission" date="2012-06" db="EMBL/GenBank/DDBJ databases">
        <title>Finished chromosome of genome of Crinalium epipsammum PCC 9333.</title>
        <authorList>
            <consortium name="US DOE Joint Genome Institute"/>
            <person name="Gugger M."/>
            <person name="Coursin T."/>
            <person name="Rippka R."/>
            <person name="Tandeau De Marsac N."/>
            <person name="Huntemann M."/>
            <person name="Wei C.-L."/>
            <person name="Han J."/>
            <person name="Detter J.C."/>
            <person name="Han C."/>
            <person name="Tapia R."/>
            <person name="Davenport K."/>
            <person name="Daligault H."/>
            <person name="Erkkila T."/>
            <person name="Gu W."/>
            <person name="Munk A.C.C."/>
            <person name="Teshima H."/>
            <person name="Xu Y."/>
            <person name="Chain P."/>
            <person name="Chen A."/>
            <person name="Krypides N."/>
            <person name="Mavromatis K."/>
            <person name="Markowitz V."/>
            <person name="Szeto E."/>
            <person name="Ivanova N."/>
            <person name="Mikhailova N."/>
            <person name="Ovchinnikova G."/>
            <person name="Pagani I."/>
            <person name="Pati A."/>
            <person name="Goodwin L."/>
            <person name="Peters L."/>
            <person name="Pitluck S."/>
            <person name="Woyke T."/>
            <person name="Kerfeld C."/>
        </authorList>
    </citation>
    <scope>NUCLEOTIDE SEQUENCE [LARGE SCALE GENOMIC DNA]</scope>
    <source>
        <strain evidence="5 9">PCC 9333</strain>
    </source>
</reference>
<feature type="domain" description="H repeat-associated protein N-terminal" evidence="3">
    <location>
        <begin position="6"/>
        <end position="94"/>
    </location>
</feature>
<dbReference type="GO" id="GO:0006313">
    <property type="term" value="P:DNA transposition"/>
    <property type="evidence" value="ECO:0007669"/>
    <property type="project" value="InterPro"/>
</dbReference>
<proteinExistence type="predicted"/>
<evidence type="ECO:0000313" key="7">
    <source>
        <dbReference type="EMBL" id="AFZ14601.1"/>
    </source>
</evidence>
<dbReference type="PATRIC" id="fig|1173022.3.peg.3041"/>
<evidence type="ECO:0000313" key="9">
    <source>
        <dbReference type="Proteomes" id="UP000010472"/>
    </source>
</evidence>
<dbReference type="NCBIfam" id="NF033564">
    <property type="entry name" value="transpos_ISAs1"/>
    <property type="match status" value="1"/>
</dbReference>
<evidence type="ECO:0000256" key="1">
    <source>
        <dbReference type="SAM" id="Phobius"/>
    </source>
</evidence>
<sequence length="366" mass="42478">MLVSLIEHLKKVKDFRKSQGKRHPLWIVLLVVVLGMMSGYQGYREIGHFVKYEQRNLINNLEIFTERLPSCATIRRVMMGMDWQNLSEVFNQWAKENYPQIDETDWLAIDGKSLRSTVTNYADKSQNFGVIVSVFSQLTGLVIALSKIENKSKSEIAEVQDIVRNCGFKGKVISADALHCNQTTTRAIIKSQNNYLIALKKNQNKLYEQVKTLTNMIEPSSRCITKEQSHGRQVTREVTVFNNIIKLKNWSHIQSLIKVERWGWRGSSPYQETVYYISSMSADAETFNQRIRGHWRIENQVHWVKDVILNEDKMKIHQIQAATNFSILKTIVLNLFRGLGFISITEGKRWLGNHWNKLLIMTEELT</sequence>
<accession>K9W0B5</accession>
<dbReference type="EMBL" id="CP003620">
    <property type="protein sequence ID" value="AFZ14601.1"/>
    <property type="molecule type" value="Genomic_DNA"/>
</dbReference>
<dbReference type="STRING" id="1173022.Cri9333_0729"/>
<evidence type="ECO:0000259" key="3">
    <source>
        <dbReference type="Pfam" id="PF13808"/>
    </source>
</evidence>
<name>K9W0B5_9CYAN</name>
<keyword evidence="1" id="KW-1133">Transmembrane helix</keyword>
<dbReference type="Pfam" id="PF13808">
    <property type="entry name" value="DDE_Tnp_1_assoc"/>
    <property type="match status" value="1"/>
</dbReference>
<dbReference type="InterPro" id="IPR047647">
    <property type="entry name" value="ISAs1_transpos"/>
</dbReference>
<dbReference type="KEGG" id="cep:Cri9333_3210"/>